<proteinExistence type="predicted"/>
<dbReference type="InterPro" id="IPR027359">
    <property type="entry name" value="Volt_channel_dom_sf"/>
</dbReference>
<reference evidence="7" key="1">
    <citation type="submission" date="2023-08" db="EMBL/GenBank/DDBJ databases">
        <authorList>
            <person name="Chen Y."/>
            <person name="Shah S."/>
            <person name="Dougan E. K."/>
            <person name="Thang M."/>
            <person name="Chan C."/>
        </authorList>
    </citation>
    <scope>NUCLEOTIDE SEQUENCE</scope>
</reference>
<feature type="domain" description="Ion transport" evidence="6">
    <location>
        <begin position="42"/>
        <end position="122"/>
    </location>
</feature>
<feature type="transmembrane region" description="Helical" evidence="5">
    <location>
        <begin position="43"/>
        <end position="61"/>
    </location>
</feature>
<evidence type="ECO:0000256" key="1">
    <source>
        <dbReference type="ARBA" id="ARBA00004141"/>
    </source>
</evidence>
<name>A0AA36MH16_9DINO</name>
<comment type="caution">
    <text evidence="7">The sequence shown here is derived from an EMBL/GenBank/DDBJ whole genome shotgun (WGS) entry which is preliminary data.</text>
</comment>
<keyword evidence="2 5" id="KW-0812">Transmembrane</keyword>
<accession>A0AA36MH16</accession>
<sequence length="140" mass="15714">MAQEKRRLLDPEISYMPVALSDGDSPTYKRRRGGLQVLVEAPAFQSLIGLIILSNALVIGLETDEITHDCQCLQDIFLCLFALEILLRLCAYGFSGFFSTESSDFTWNVFDFVLVFLGVFDRGLSLLHRLATGDRRSTLC</sequence>
<evidence type="ECO:0000313" key="7">
    <source>
        <dbReference type="EMBL" id="CAJ1371699.1"/>
    </source>
</evidence>
<dbReference type="SUPFAM" id="SSF81324">
    <property type="entry name" value="Voltage-gated potassium channels"/>
    <property type="match status" value="1"/>
</dbReference>
<keyword evidence="4 5" id="KW-0472">Membrane</keyword>
<protein>
    <recommendedName>
        <fullName evidence="6">Ion transport domain-containing protein</fullName>
    </recommendedName>
</protein>
<keyword evidence="8" id="KW-1185">Reference proteome</keyword>
<dbReference type="Pfam" id="PF00520">
    <property type="entry name" value="Ion_trans"/>
    <property type="match status" value="1"/>
</dbReference>
<gene>
    <name evidence="7" type="ORF">EVOR1521_LOCUS1960</name>
</gene>
<dbReference type="GO" id="GO:0016020">
    <property type="term" value="C:membrane"/>
    <property type="evidence" value="ECO:0007669"/>
    <property type="project" value="UniProtKB-SubCell"/>
</dbReference>
<dbReference type="Proteomes" id="UP001178507">
    <property type="component" value="Unassembled WGS sequence"/>
</dbReference>
<evidence type="ECO:0000313" key="8">
    <source>
        <dbReference type="Proteomes" id="UP001178507"/>
    </source>
</evidence>
<evidence type="ECO:0000256" key="2">
    <source>
        <dbReference type="ARBA" id="ARBA00022692"/>
    </source>
</evidence>
<feature type="transmembrane region" description="Helical" evidence="5">
    <location>
        <begin position="107"/>
        <end position="127"/>
    </location>
</feature>
<evidence type="ECO:0000256" key="5">
    <source>
        <dbReference type="SAM" id="Phobius"/>
    </source>
</evidence>
<dbReference type="GO" id="GO:0005216">
    <property type="term" value="F:monoatomic ion channel activity"/>
    <property type="evidence" value="ECO:0007669"/>
    <property type="project" value="InterPro"/>
</dbReference>
<dbReference type="PANTHER" id="PTHR46726:SF1">
    <property type="entry name" value="TWO-PORE CALCIUM CHANNEL 3"/>
    <property type="match status" value="1"/>
</dbReference>
<evidence type="ECO:0000256" key="4">
    <source>
        <dbReference type="ARBA" id="ARBA00023136"/>
    </source>
</evidence>
<dbReference type="InterPro" id="IPR005821">
    <property type="entry name" value="Ion_trans_dom"/>
</dbReference>
<organism evidence="7 8">
    <name type="scientific">Effrenium voratum</name>
    <dbReference type="NCBI Taxonomy" id="2562239"/>
    <lineage>
        <taxon>Eukaryota</taxon>
        <taxon>Sar</taxon>
        <taxon>Alveolata</taxon>
        <taxon>Dinophyceae</taxon>
        <taxon>Suessiales</taxon>
        <taxon>Symbiodiniaceae</taxon>
        <taxon>Effrenium</taxon>
    </lineage>
</organism>
<dbReference type="Gene3D" id="1.20.120.350">
    <property type="entry name" value="Voltage-gated potassium channels. Chain C"/>
    <property type="match status" value="1"/>
</dbReference>
<evidence type="ECO:0000256" key="3">
    <source>
        <dbReference type="ARBA" id="ARBA00022989"/>
    </source>
</evidence>
<evidence type="ECO:0000259" key="6">
    <source>
        <dbReference type="Pfam" id="PF00520"/>
    </source>
</evidence>
<keyword evidence="3 5" id="KW-1133">Transmembrane helix</keyword>
<dbReference type="PANTHER" id="PTHR46726">
    <property type="entry name" value="TWO PORE CHANNEL 3"/>
    <property type="match status" value="1"/>
</dbReference>
<dbReference type="EMBL" id="CAUJNA010000094">
    <property type="protein sequence ID" value="CAJ1371699.1"/>
    <property type="molecule type" value="Genomic_DNA"/>
</dbReference>
<dbReference type="AlphaFoldDB" id="A0AA36MH16"/>
<comment type="subcellular location">
    <subcellularLocation>
        <location evidence="1">Membrane</location>
        <topology evidence="1">Multi-pass membrane protein</topology>
    </subcellularLocation>
</comment>